<sequence length="70" mass="8293">MEEIQKSLQLYKEQVKFYSDFVINLAKDYNELFDKYMELQKDIRELKGEKPPVKAVMVPMFSKKGGLTNE</sequence>
<evidence type="ECO:0000313" key="2">
    <source>
        <dbReference type="Proteomes" id="UP000501982"/>
    </source>
</evidence>
<proteinExistence type="predicted"/>
<reference evidence="1 2" key="1">
    <citation type="submission" date="2020-04" db="EMBL/GenBank/DDBJ databases">
        <title>Complete Genomes and Methylome analysis of CBBP consortium that reverse antibiotic-induced susceptibility to vancomycin-resistant Enterococcus faecium infection.</title>
        <authorList>
            <person name="Fomenkov A."/>
            <person name="Zhang Z."/>
            <person name="Pamer E."/>
            <person name="Roberts R.J."/>
        </authorList>
    </citation>
    <scope>NUCLEOTIDE SEQUENCE [LARGE SCALE GENOMIC DNA]</scope>
    <source>
        <strain evidence="2">CBBP</strain>
    </source>
</reference>
<dbReference type="AlphaFoldDB" id="A0A7L5EG48"/>
<accession>A0A7L5EG48</accession>
<evidence type="ECO:0000313" key="1">
    <source>
        <dbReference type="EMBL" id="QJE30286.1"/>
    </source>
</evidence>
<gene>
    <name evidence="1" type="ORF">HHO38_19260</name>
</gene>
<dbReference type="RefSeq" id="WP_170106266.1">
    <property type="nucleotide sequence ID" value="NZ_CP051672.1"/>
</dbReference>
<name>A0A7L5EG48_PARDI</name>
<dbReference type="EMBL" id="CP051672">
    <property type="protein sequence ID" value="QJE30286.1"/>
    <property type="molecule type" value="Genomic_DNA"/>
</dbReference>
<organism evidence="1 2">
    <name type="scientific">Parabacteroides distasonis</name>
    <dbReference type="NCBI Taxonomy" id="823"/>
    <lineage>
        <taxon>Bacteria</taxon>
        <taxon>Pseudomonadati</taxon>
        <taxon>Bacteroidota</taxon>
        <taxon>Bacteroidia</taxon>
        <taxon>Bacteroidales</taxon>
        <taxon>Tannerellaceae</taxon>
        <taxon>Parabacteroides</taxon>
    </lineage>
</organism>
<dbReference type="Proteomes" id="UP000501982">
    <property type="component" value="Chromosome"/>
</dbReference>
<protein>
    <submittedName>
        <fullName evidence="1">Uncharacterized protein</fullName>
    </submittedName>
</protein>